<dbReference type="AlphaFoldDB" id="A0AAD7DJW1"/>
<dbReference type="InterPro" id="IPR010679">
    <property type="entry name" value="DUF1254"/>
</dbReference>
<dbReference type="InterPro" id="IPR037049">
    <property type="entry name" value="DUF1214_C_sf"/>
</dbReference>
<gene>
    <name evidence="3" type="ORF">B0H17DRAFT_1159588</name>
</gene>
<sequence length="428" mass="46639">MPLFQLSSWTTNTLAHETTLANASYHTIVLPNVDTLYSEALIDLSRSDVVATMPSLEAGRFYVWPFYDLYGNNFCNIGTETNSTAGKYLIKFRPSNPGCTAASGEYKGIIYMPTVYGASLLRIEVSNTSDANYVVASIQPGFRLSALPSYSPLSAPPLTQALLNGNLTTNNSPLYIMQLTARLAAYNPPEVAADVASVTFMLETAGISMTHHTYTTPSGVDLSQAFAAAQALMFGIITAPGVFESLGNGWAEITPALCGDFHSRYDVRAFIAVQAYLQLQASQALYPTFELSETLFANQTYMLQFFGKPQINGFWSLTMYDGDGFLVPNSLNRYSLNNRGNLTYPDGQLVYGDGSPADSAEDFYMLLQSTDSAVSPEWESNWLPTPAAGGAFRFYLRFYGPTDTLLDGEYTYPNLTAVAVNPPLPSSS</sequence>
<dbReference type="PANTHER" id="PTHR36509:SF2">
    <property type="entry name" value="BLL3101 PROTEIN"/>
    <property type="match status" value="1"/>
</dbReference>
<name>A0AAD7DJW1_MYCRO</name>
<proteinExistence type="predicted"/>
<reference evidence="3" key="1">
    <citation type="submission" date="2023-03" db="EMBL/GenBank/DDBJ databases">
        <title>Massive genome expansion in bonnet fungi (Mycena s.s.) driven by repeated elements and novel gene families across ecological guilds.</title>
        <authorList>
            <consortium name="Lawrence Berkeley National Laboratory"/>
            <person name="Harder C.B."/>
            <person name="Miyauchi S."/>
            <person name="Viragh M."/>
            <person name="Kuo A."/>
            <person name="Thoen E."/>
            <person name="Andreopoulos B."/>
            <person name="Lu D."/>
            <person name="Skrede I."/>
            <person name="Drula E."/>
            <person name="Henrissat B."/>
            <person name="Morin E."/>
            <person name="Kohler A."/>
            <person name="Barry K."/>
            <person name="LaButti K."/>
            <person name="Morin E."/>
            <person name="Salamov A."/>
            <person name="Lipzen A."/>
            <person name="Mereny Z."/>
            <person name="Hegedus B."/>
            <person name="Baldrian P."/>
            <person name="Stursova M."/>
            <person name="Weitz H."/>
            <person name="Taylor A."/>
            <person name="Grigoriev I.V."/>
            <person name="Nagy L.G."/>
            <person name="Martin F."/>
            <person name="Kauserud H."/>
        </authorList>
    </citation>
    <scope>NUCLEOTIDE SEQUENCE</scope>
    <source>
        <strain evidence="3">CBHHK067</strain>
    </source>
</reference>
<evidence type="ECO:0000259" key="2">
    <source>
        <dbReference type="Pfam" id="PF06863"/>
    </source>
</evidence>
<evidence type="ECO:0000313" key="4">
    <source>
        <dbReference type="Proteomes" id="UP001221757"/>
    </source>
</evidence>
<dbReference type="SUPFAM" id="SSF160935">
    <property type="entry name" value="VPA0735-like"/>
    <property type="match status" value="1"/>
</dbReference>
<comment type="caution">
    <text evidence="3">The sequence shown here is derived from an EMBL/GenBank/DDBJ whole genome shotgun (WGS) entry which is preliminary data.</text>
</comment>
<dbReference type="PANTHER" id="PTHR36509">
    <property type="entry name" value="BLL3101 PROTEIN"/>
    <property type="match status" value="1"/>
</dbReference>
<accession>A0AAD7DJW1</accession>
<feature type="domain" description="DUF1254" evidence="2">
    <location>
        <begin position="12"/>
        <end position="144"/>
    </location>
</feature>
<feature type="domain" description="DUF1214" evidence="1">
    <location>
        <begin position="293"/>
        <end position="402"/>
    </location>
</feature>
<dbReference type="InterPro" id="IPR010621">
    <property type="entry name" value="DUF1214"/>
</dbReference>
<evidence type="ECO:0008006" key="5">
    <source>
        <dbReference type="Google" id="ProtNLM"/>
    </source>
</evidence>
<evidence type="ECO:0000259" key="1">
    <source>
        <dbReference type="Pfam" id="PF06742"/>
    </source>
</evidence>
<evidence type="ECO:0000313" key="3">
    <source>
        <dbReference type="EMBL" id="KAJ7692925.1"/>
    </source>
</evidence>
<protein>
    <recommendedName>
        <fullName evidence="5">DUF1254 domain-containing protein</fullName>
    </recommendedName>
</protein>
<organism evidence="3 4">
    <name type="scientific">Mycena rosella</name>
    <name type="common">Pink bonnet</name>
    <name type="synonym">Agaricus rosellus</name>
    <dbReference type="NCBI Taxonomy" id="1033263"/>
    <lineage>
        <taxon>Eukaryota</taxon>
        <taxon>Fungi</taxon>
        <taxon>Dikarya</taxon>
        <taxon>Basidiomycota</taxon>
        <taxon>Agaricomycotina</taxon>
        <taxon>Agaricomycetes</taxon>
        <taxon>Agaricomycetidae</taxon>
        <taxon>Agaricales</taxon>
        <taxon>Marasmiineae</taxon>
        <taxon>Mycenaceae</taxon>
        <taxon>Mycena</taxon>
    </lineage>
</organism>
<dbReference type="InterPro" id="IPR037050">
    <property type="entry name" value="DUF1254_sf"/>
</dbReference>
<dbReference type="Pfam" id="PF06742">
    <property type="entry name" value="DUF1214"/>
    <property type="match status" value="1"/>
</dbReference>
<keyword evidence="4" id="KW-1185">Reference proteome</keyword>
<dbReference type="Proteomes" id="UP001221757">
    <property type="component" value="Unassembled WGS sequence"/>
</dbReference>
<dbReference type="EMBL" id="JARKIE010000049">
    <property type="protein sequence ID" value="KAJ7692925.1"/>
    <property type="molecule type" value="Genomic_DNA"/>
</dbReference>
<dbReference type="Gene3D" id="2.60.120.600">
    <property type="entry name" value="Domain of unknown function DUF1214, C-terminal domain"/>
    <property type="match status" value="1"/>
</dbReference>
<dbReference type="Gene3D" id="2.60.40.1610">
    <property type="entry name" value="Domain of unknown function DUF1254"/>
    <property type="match status" value="1"/>
</dbReference>
<dbReference type="Pfam" id="PF06863">
    <property type="entry name" value="DUF1254"/>
    <property type="match status" value="1"/>
</dbReference>